<evidence type="ECO:0000256" key="3">
    <source>
        <dbReference type="ARBA" id="ARBA00023170"/>
    </source>
</evidence>
<evidence type="ECO:0000256" key="1">
    <source>
        <dbReference type="ARBA" id="ARBA00004141"/>
    </source>
</evidence>
<feature type="region of interest" description="Disordered" evidence="5">
    <location>
        <begin position="324"/>
        <end position="357"/>
    </location>
</feature>
<protein>
    <recommendedName>
        <fullName evidence="9">G-protein coupled receptors family 1 profile domain-containing protein</fullName>
    </recommendedName>
</protein>
<keyword evidence="6" id="KW-0812">Transmembrane</keyword>
<feature type="compositionally biased region" description="Polar residues" evidence="5">
    <location>
        <begin position="337"/>
        <end position="357"/>
    </location>
</feature>
<reference evidence="7 8" key="1">
    <citation type="journal article" date="2023" name="Sci. Data">
        <title>Genome assembly of the Korean intertidal mud-creeper Batillaria attramentaria.</title>
        <authorList>
            <person name="Patra A.K."/>
            <person name="Ho P.T."/>
            <person name="Jun S."/>
            <person name="Lee S.J."/>
            <person name="Kim Y."/>
            <person name="Won Y.J."/>
        </authorList>
    </citation>
    <scope>NUCLEOTIDE SEQUENCE [LARGE SCALE GENOMIC DNA]</scope>
    <source>
        <strain evidence="7">Wonlab-2016</strain>
    </source>
</reference>
<evidence type="ECO:0000256" key="5">
    <source>
        <dbReference type="SAM" id="MobiDB-lite"/>
    </source>
</evidence>
<dbReference type="EMBL" id="JACVVK020000184">
    <property type="protein sequence ID" value="KAK7486074.1"/>
    <property type="molecule type" value="Genomic_DNA"/>
</dbReference>
<dbReference type="GO" id="GO:0004930">
    <property type="term" value="F:G protein-coupled receptor activity"/>
    <property type="evidence" value="ECO:0007669"/>
    <property type="project" value="UniProtKB-KW"/>
</dbReference>
<name>A0ABD0KGA1_9CAEN</name>
<feature type="transmembrane region" description="Helical" evidence="6">
    <location>
        <begin position="76"/>
        <end position="99"/>
    </location>
</feature>
<evidence type="ECO:0008006" key="9">
    <source>
        <dbReference type="Google" id="ProtNLM"/>
    </source>
</evidence>
<dbReference type="PANTHER" id="PTHR24243">
    <property type="entry name" value="G-PROTEIN COUPLED RECEPTOR"/>
    <property type="match status" value="1"/>
</dbReference>
<feature type="region of interest" description="Disordered" evidence="5">
    <location>
        <begin position="47"/>
        <end position="68"/>
    </location>
</feature>
<dbReference type="PANTHER" id="PTHR24243:SF233">
    <property type="entry name" value="THYROTROPIN-RELEASING HORMONE RECEPTOR"/>
    <property type="match status" value="1"/>
</dbReference>
<dbReference type="GO" id="GO:0016020">
    <property type="term" value="C:membrane"/>
    <property type="evidence" value="ECO:0007669"/>
    <property type="project" value="UniProtKB-SubCell"/>
</dbReference>
<keyword evidence="6" id="KW-0472">Membrane</keyword>
<evidence type="ECO:0000256" key="6">
    <source>
        <dbReference type="SAM" id="Phobius"/>
    </source>
</evidence>
<evidence type="ECO:0000256" key="4">
    <source>
        <dbReference type="ARBA" id="ARBA00023224"/>
    </source>
</evidence>
<keyword evidence="6" id="KW-1133">Transmembrane helix</keyword>
<organism evidence="7 8">
    <name type="scientific">Batillaria attramentaria</name>
    <dbReference type="NCBI Taxonomy" id="370345"/>
    <lineage>
        <taxon>Eukaryota</taxon>
        <taxon>Metazoa</taxon>
        <taxon>Spiralia</taxon>
        <taxon>Lophotrochozoa</taxon>
        <taxon>Mollusca</taxon>
        <taxon>Gastropoda</taxon>
        <taxon>Caenogastropoda</taxon>
        <taxon>Sorbeoconcha</taxon>
        <taxon>Cerithioidea</taxon>
        <taxon>Batillariidae</taxon>
        <taxon>Batillaria</taxon>
    </lineage>
</organism>
<sequence>MHVILLLQVWPWIHNVFLGLSLLVVLFSNSLIIVNVKQSSSMTDYSHGYRSGPARDAGMRRESVGSLGSSGRRRQITVMMLAESFTTLILSYPFAWYMFFSAKDPEIKTDPDKWAMNQLLFPVFFYMLYSNKCVNFFLYVVSGYKFRLALKQVFTWHRGSAETPHAHHDGHGHIELHACHAHAHAHDTSILRGSLSTITTSFSNRDSTKRSETDDDPAKFAANAHRRHSVTFCLQTQVSQTSESDVKSTDVTLSPLERIASQRRSSVAAVTIQRRVPDKTRRNDGQTTEIRTNSPGVTCTCDCAISGYTTTKQGPLSGNYTDKAAAQANTDARARSKSNSEAGIGAETSQTKPESSRSVEMLLARAAMPQKVMSIGVRCMMKPKRRDEKRIVRLIEFIPLFLPVNAVPETDVG</sequence>
<feature type="transmembrane region" description="Helical" evidence="6">
    <location>
        <begin position="119"/>
        <end position="141"/>
    </location>
</feature>
<keyword evidence="4" id="KW-0807">Transducer</keyword>
<proteinExistence type="predicted"/>
<keyword evidence="2" id="KW-0297">G-protein coupled receptor</keyword>
<accession>A0ABD0KGA1</accession>
<keyword evidence="8" id="KW-1185">Reference proteome</keyword>
<evidence type="ECO:0000256" key="2">
    <source>
        <dbReference type="ARBA" id="ARBA00023040"/>
    </source>
</evidence>
<feature type="transmembrane region" description="Helical" evidence="6">
    <location>
        <begin position="12"/>
        <end position="34"/>
    </location>
</feature>
<evidence type="ECO:0000313" key="8">
    <source>
        <dbReference type="Proteomes" id="UP001519460"/>
    </source>
</evidence>
<dbReference type="Gene3D" id="1.20.1070.10">
    <property type="entry name" value="Rhodopsin 7-helix transmembrane proteins"/>
    <property type="match status" value="1"/>
</dbReference>
<dbReference type="Proteomes" id="UP001519460">
    <property type="component" value="Unassembled WGS sequence"/>
</dbReference>
<evidence type="ECO:0000313" key="7">
    <source>
        <dbReference type="EMBL" id="KAK7486074.1"/>
    </source>
</evidence>
<dbReference type="AlphaFoldDB" id="A0ABD0KGA1"/>
<comment type="caution">
    <text evidence="7">The sequence shown here is derived from an EMBL/GenBank/DDBJ whole genome shotgun (WGS) entry which is preliminary data.</text>
</comment>
<comment type="subcellular location">
    <subcellularLocation>
        <location evidence="1">Membrane</location>
        <topology evidence="1">Multi-pass membrane protein</topology>
    </subcellularLocation>
</comment>
<gene>
    <name evidence="7" type="ORF">BaRGS_00022683</name>
</gene>
<keyword evidence="3" id="KW-0675">Receptor</keyword>
<dbReference type="SUPFAM" id="SSF81321">
    <property type="entry name" value="Family A G protein-coupled receptor-like"/>
    <property type="match status" value="1"/>
</dbReference>